<keyword evidence="3" id="KW-1185">Reference proteome</keyword>
<feature type="coiled-coil region" evidence="1">
    <location>
        <begin position="184"/>
        <end position="211"/>
    </location>
</feature>
<dbReference type="Proteomes" id="UP001227230">
    <property type="component" value="Chromosome 18"/>
</dbReference>
<protein>
    <submittedName>
        <fullName evidence="2">Uncharacterized protein</fullName>
    </submittedName>
</protein>
<dbReference type="PANTHER" id="PTHR33735">
    <property type="entry name" value="EXPRESSED PROTEIN"/>
    <property type="match status" value="1"/>
</dbReference>
<sequence length="224" mass="24452">MMSATRLIVPYGGIGLHARSCHRFSGLASIPRPTRLSAVSGRHFLGNQDLKAFSTVGRVPSDRNTKMDTTVYCSTQPGASLPSGPPTNSWEIFGRKNWIIGMLLSMVVPLWKYKLGPLLQLKNEVETAMNTTEQIAETIESVAEKVEQVADDIGNHLPEGGKLRQVADFVENVAKETAKGAHLVDAAIEKVEDIEKKVDSLVEEVEQVADDVEEVVGKEAAEQK</sequence>
<keyword evidence="1" id="KW-0175">Coiled coil</keyword>
<proteinExistence type="predicted"/>
<reference evidence="2 3" key="1">
    <citation type="journal article" date="2023" name="Hortic Res">
        <title>The complete reference genome for grapevine (Vitis vinifera L.) genetics and breeding.</title>
        <authorList>
            <person name="Shi X."/>
            <person name="Cao S."/>
            <person name="Wang X."/>
            <person name="Huang S."/>
            <person name="Wang Y."/>
            <person name="Liu Z."/>
            <person name="Liu W."/>
            <person name="Leng X."/>
            <person name="Peng Y."/>
            <person name="Wang N."/>
            <person name="Wang Y."/>
            <person name="Ma Z."/>
            <person name="Xu X."/>
            <person name="Zhang F."/>
            <person name="Xue H."/>
            <person name="Zhong H."/>
            <person name="Wang Y."/>
            <person name="Zhang K."/>
            <person name="Velt A."/>
            <person name="Avia K."/>
            <person name="Holtgrawe D."/>
            <person name="Grimplet J."/>
            <person name="Matus J.T."/>
            <person name="Ware D."/>
            <person name="Wu X."/>
            <person name="Wang H."/>
            <person name="Liu C."/>
            <person name="Fang Y."/>
            <person name="Rustenholz C."/>
            <person name="Cheng Z."/>
            <person name="Xiao H."/>
            <person name="Zhou Y."/>
        </authorList>
    </citation>
    <scope>NUCLEOTIDE SEQUENCE [LARGE SCALE GENOMIC DNA]</scope>
    <source>
        <strain evidence="3">cv. Pinot noir / PN40024</strain>
        <tissue evidence="2">Leaf</tissue>
    </source>
</reference>
<organism evidence="2 3">
    <name type="scientific">Vitis vinifera</name>
    <name type="common">Grape</name>
    <dbReference type="NCBI Taxonomy" id="29760"/>
    <lineage>
        <taxon>Eukaryota</taxon>
        <taxon>Viridiplantae</taxon>
        <taxon>Streptophyta</taxon>
        <taxon>Embryophyta</taxon>
        <taxon>Tracheophyta</taxon>
        <taxon>Spermatophyta</taxon>
        <taxon>Magnoliopsida</taxon>
        <taxon>eudicotyledons</taxon>
        <taxon>Gunneridae</taxon>
        <taxon>Pentapetalae</taxon>
        <taxon>rosids</taxon>
        <taxon>Vitales</taxon>
        <taxon>Vitaceae</taxon>
        <taxon>Viteae</taxon>
        <taxon>Vitis</taxon>
    </lineage>
</organism>
<accession>A0ABY9DRE8</accession>
<name>A0ABY9DRE8_VITVI</name>
<dbReference type="EMBL" id="CP126665">
    <property type="protein sequence ID" value="WKA09632.1"/>
    <property type="molecule type" value="Genomic_DNA"/>
</dbReference>
<evidence type="ECO:0000256" key="1">
    <source>
        <dbReference type="SAM" id="Coils"/>
    </source>
</evidence>
<evidence type="ECO:0000313" key="3">
    <source>
        <dbReference type="Proteomes" id="UP001227230"/>
    </source>
</evidence>
<gene>
    <name evidence="2" type="ORF">VitviT2T_027257</name>
</gene>
<dbReference type="SUPFAM" id="SSF58104">
    <property type="entry name" value="Methyl-accepting chemotaxis protein (MCP) signaling domain"/>
    <property type="match status" value="1"/>
</dbReference>
<evidence type="ECO:0000313" key="2">
    <source>
        <dbReference type="EMBL" id="WKA09632.1"/>
    </source>
</evidence>
<dbReference type="Gene3D" id="1.10.287.950">
    <property type="entry name" value="Methyl-accepting chemotaxis protein"/>
    <property type="match status" value="1"/>
</dbReference>
<dbReference type="PANTHER" id="PTHR33735:SF14">
    <property type="entry name" value="PHAGE CAPSID SCAFFOLDING PROTEIN (GPO) SERINE PEPTIDASE"/>
    <property type="match status" value="1"/>
</dbReference>